<organism evidence="2 3">
    <name type="scientific">Armillaria gallica</name>
    <name type="common">Bulbous honey fungus</name>
    <name type="synonym">Armillaria bulbosa</name>
    <dbReference type="NCBI Taxonomy" id="47427"/>
    <lineage>
        <taxon>Eukaryota</taxon>
        <taxon>Fungi</taxon>
        <taxon>Dikarya</taxon>
        <taxon>Basidiomycota</taxon>
        <taxon>Agaricomycotina</taxon>
        <taxon>Agaricomycetes</taxon>
        <taxon>Agaricomycetidae</taxon>
        <taxon>Agaricales</taxon>
        <taxon>Marasmiineae</taxon>
        <taxon>Physalacriaceae</taxon>
        <taxon>Armillaria</taxon>
    </lineage>
</organism>
<protein>
    <recommendedName>
        <fullName evidence="1">DUF6532 domain-containing protein</fullName>
    </recommendedName>
</protein>
<dbReference type="STRING" id="47427.A0A2H3D1E2"/>
<evidence type="ECO:0000313" key="3">
    <source>
        <dbReference type="Proteomes" id="UP000217790"/>
    </source>
</evidence>
<evidence type="ECO:0000313" key="2">
    <source>
        <dbReference type="EMBL" id="PBK87910.1"/>
    </source>
</evidence>
<dbReference type="AlphaFoldDB" id="A0A2H3D1E2"/>
<dbReference type="OrthoDB" id="3257342at2759"/>
<accession>A0A2H3D1E2</accession>
<dbReference type="Pfam" id="PF20149">
    <property type="entry name" value="DUF6532"/>
    <property type="match status" value="1"/>
</dbReference>
<dbReference type="InParanoid" id="A0A2H3D1E2"/>
<keyword evidence="3" id="KW-1185">Reference proteome</keyword>
<name>A0A2H3D1E2_ARMGA</name>
<feature type="domain" description="DUF6532" evidence="1">
    <location>
        <begin position="104"/>
        <end position="297"/>
    </location>
</feature>
<sequence length="319" mass="36113">SNDEFSTHLLPGMYQKLKQIFYPDTHPDLWQFYPKVTANAQSDSAASEVDALPMALGVCKVPPMTMSAERTHVIKLMKVSTGGTCGCTCASDFDELTKAILEDAITVYKGKLFTHGAFLDCSEEYDLAIESFVFVCKTWKIQMEIEDDLMKLVCNAIITQRSSQAWDECKSKAHPLVAPAFGINPEQPLCEVQNKVEDLLDRMNFLYKDPVAHTGLFQNQVISILINMIWFKNKNDESTNNLYFLQDGIPLPTIALVFMVIECCLDEWQTGQHVNIQFTAASYKEKYNGHLKTLQNFDQRTEEVGIIPKLCQNLTKKAR</sequence>
<feature type="non-terminal residue" evidence="2">
    <location>
        <position position="1"/>
    </location>
</feature>
<dbReference type="OMA" id="ISILINM"/>
<evidence type="ECO:0000259" key="1">
    <source>
        <dbReference type="Pfam" id="PF20149"/>
    </source>
</evidence>
<dbReference type="EMBL" id="KZ293676">
    <property type="protein sequence ID" value="PBK87910.1"/>
    <property type="molecule type" value="Genomic_DNA"/>
</dbReference>
<dbReference type="InterPro" id="IPR045341">
    <property type="entry name" value="DUF6532"/>
</dbReference>
<reference evidence="3" key="1">
    <citation type="journal article" date="2017" name="Nat. Ecol. Evol.">
        <title>Genome expansion and lineage-specific genetic innovations in the forest pathogenic fungi Armillaria.</title>
        <authorList>
            <person name="Sipos G."/>
            <person name="Prasanna A.N."/>
            <person name="Walter M.C."/>
            <person name="O'Connor E."/>
            <person name="Balint B."/>
            <person name="Krizsan K."/>
            <person name="Kiss B."/>
            <person name="Hess J."/>
            <person name="Varga T."/>
            <person name="Slot J."/>
            <person name="Riley R."/>
            <person name="Boka B."/>
            <person name="Rigling D."/>
            <person name="Barry K."/>
            <person name="Lee J."/>
            <person name="Mihaltcheva S."/>
            <person name="LaButti K."/>
            <person name="Lipzen A."/>
            <person name="Waldron R."/>
            <person name="Moloney N.M."/>
            <person name="Sperisen C."/>
            <person name="Kredics L."/>
            <person name="Vagvoelgyi C."/>
            <person name="Patrignani A."/>
            <person name="Fitzpatrick D."/>
            <person name="Nagy I."/>
            <person name="Doyle S."/>
            <person name="Anderson J.B."/>
            <person name="Grigoriev I.V."/>
            <person name="Gueldener U."/>
            <person name="Muensterkoetter M."/>
            <person name="Nagy L.G."/>
        </authorList>
    </citation>
    <scope>NUCLEOTIDE SEQUENCE [LARGE SCALE GENOMIC DNA]</scope>
    <source>
        <strain evidence="3">Ar21-2</strain>
    </source>
</reference>
<dbReference type="Proteomes" id="UP000217790">
    <property type="component" value="Unassembled WGS sequence"/>
</dbReference>
<gene>
    <name evidence="2" type="ORF">ARMGADRAFT_938188</name>
</gene>
<proteinExistence type="predicted"/>